<comment type="subcellular location">
    <subcellularLocation>
        <location evidence="1">Cell membrane</location>
        <topology evidence="1">Multi-pass membrane protein</topology>
    </subcellularLocation>
</comment>
<feature type="transmembrane region" description="Helical" evidence="7">
    <location>
        <begin position="56"/>
        <end position="75"/>
    </location>
</feature>
<dbReference type="PANTHER" id="PTHR23513">
    <property type="entry name" value="INTEGRAL MEMBRANE EFFLUX PROTEIN-RELATED"/>
    <property type="match status" value="1"/>
</dbReference>
<feature type="transmembrane region" description="Helical" evidence="7">
    <location>
        <begin position="25"/>
        <end position="44"/>
    </location>
</feature>
<organism evidence="9 10">
    <name type="scientific">Streptomyces actinomycinicus</name>
    <dbReference type="NCBI Taxonomy" id="1695166"/>
    <lineage>
        <taxon>Bacteria</taxon>
        <taxon>Bacillati</taxon>
        <taxon>Actinomycetota</taxon>
        <taxon>Actinomycetes</taxon>
        <taxon>Kitasatosporales</taxon>
        <taxon>Streptomycetaceae</taxon>
        <taxon>Streptomyces</taxon>
    </lineage>
</organism>
<dbReference type="AlphaFoldDB" id="A0A937EHP7"/>
<feature type="transmembrane region" description="Helical" evidence="7">
    <location>
        <begin position="364"/>
        <end position="382"/>
    </location>
</feature>
<protein>
    <submittedName>
        <fullName evidence="9">MFS transporter</fullName>
    </submittedName>
</protein>
<keyword evidence="2" id="KW-0813">Transport</keyword>
<dbReference type="Proteomes" id="UP000661858">
    <property type="component" value="Unassembled WGS sequence"/>
</dbReference>
<evidence type="ECO:0000256" key="1">
    <source>
        <dbReference type="ARBA" id="ARBA00004651"/>
    </source>
</evidence>
<name>A0A937EHP7_9ACTN</name>
<reference evidence="9" key="1">
    <citation type="submission" date="2021-01" db="EMBL/GenBank/DDBJ databases">
        <title>WGS of actinomycetes isolated from Thailand.</title>
        <authorList>
            <person name="Thawai C."/>
        </authorList>
    </citation>
    <scope>NUCLEOTIDE SEQUENCE</scope>
    <source>
        <strain evidence="9">RCU-197</strain>
    </source>
</reference>
<feature type="transmembrane region" description="Helical" evidence="7">
    <location>
        <begin position="95"/>
        <end position="112"/>
    </location>
</feature>
<evidence type="ECO:0000256" key="7">
    <source>
        <dbReference type="SAM" id="Phobius"/>
    </source>
</evidence>
<dbReference type="EMBL" id="JAERRK010000004">
    <property type="protein sequence ID" value="MBL1082366.1"/>
    <property type="molecule type" value="Genomic_DNA"/>
</dbReference>
<feature type="transmembrane region" description="Helical" evidence="7">
    <location>
        <begin position="264"/>
        <end position="287"/>
    </location>
</feature>
<evidence type="ECO:0000313" key="10">
    <source>
        <dbReference type="Proteomes" id="UP000661858"/>
    </source>
</evidence>
<dbReference type="RefSeq" id="WP_201834210.1">
    <property type="nucleotide sequence ID" value="NZ_JAERRK010000004.1"/>
</dbReference>
<dbReference type="InterPro" id="IPR020846">
    <property type="entry name" value="MFS_dom"/>
</dbReference>
<sequence length="420" mass="43943">MTTTNIGARPAPTGPPLIRDHGYRLLITATAVSKFGSSVSYLALPLVAVVALDSSAAQVGLLTTLSTLAFLVIGLPSGAWVDRMRRRPVMITADLMRAALLLSVPIAWPLGILTIGQLYVVVLLSGAATVFYDVAAQSHLPQLVGREHLARANSLLVTVDAAAQIGGRSAGGILVTVLSAPVAVVIDATSYVWSALCLLRIRRPEPMPRTTERGKLLDEIREGVRFVSGHPGLRAVAVAGACTNLSIQLCQTMLPLLLARDLALPGFAIGLFFATGGVGVLLGSLSARRLARLLGAGRTLVLLGVAIAPFGITVALVDRGPALWVACAGWLVTTFKVGVDNVLKVSFRQSVTPDRLLGRMNATMRLVLTGSLAAGAALAGFLGEVFSVRAALWTGALGLALTWLPIACSPLRRLRDIPGL</sequence>
<evidence type="ECO:0000256" key="6">
    <source>
        <dbReference type="ARBA" id="ARBA00023136"/>
    </source>
</evidence>
<dbReference type="GO" id="GO:0022857">
    <property type="term" value="F:transmembrane transporter activity"/>
    <property type="evidence" value="ECO:0007669"/>
    <property type="project" value="InterPro"/>
</dbReference>
<accession>A0A937EHP7</accession>
<dbReference type="PROSITE" id="PS50850">
    <property type="entry name" value="MFS"/>
    <property type="match status" value="1"/>
</dbReference>
<feature type="transmembrane region" description="Helical" evidence="7">
    <location>
        <begin position="299"/>
        <end position="317"/>
    </location>
</feature>
<keyword evidence="6 7" id="KW-0472">Membrane</keyword>
<keyword evidence="3" id="KW-1003">Cell membrane</keyword>
<proteinExistence type="predicted"/>
<evidence type="ECO:0000256" key="5">
    <source>
        <dbReference type="ARBA" id="ARBA00022989"/>
    </source>
</evidence>
<keyword evidence="4 7" id="KW-0812">Transmembrane</keyword>
<dbReference type="Pfam" id="PF05977">
    <property type="entry name" value="MFS_3"/>
    <property type="match status" value="1"/>
</dbReference>
<dbReference type="SUPFAM" id="SSF103473">
    <property type="entry name" value="MFS general substrate transporter"/>
    <property type="match status" value="1"/>
</dbReference>
<evidence type="ECO:0000259" key="8">
    <source>
        <dbReference type="PROSITE" id="PS50850"/>
    </source>
</evidence>
<feature type="transmembrane region" description="Helical" evidence="7">
    <location>
        <begin position="388"/>
        <end position="408"/>
    </location>
</feature>
<keyword evidence="10" id="KW-1185">Reference proteome</keyword>
<evidence type="ECO:0000256" key="2">
    <source>
        <dbReference type="ARBA" id="ARBA00022448"/>
    </source>
</evidence>
<dbReference type="Gene3D" id="1.20.1250.20">
    <property type="entry name" value="MFS general substrate transporter like domains"/>
    <property type="match status" value="1"/>
</dbReference>
<dbReference type="PANTHER" id="PTHR23513:SF6">
    <property type="entry name" value="MAJOR FACILITATOR SUPERFAMILY ASSOCIATED DOMAIN-CONTAINING PROTEIN"/>
    <property type="match status" value="1"/>
</dbReference>
<evidence type="ECO:0000256" key="4">
    <source>
        <dbReference type="ARBA" id="ARBA00022692"/>
    </source>
</evidence>
<feature type="transmembrane region" description="Helical" evidence="7">
    <location>
        <begin position="323"/>
        <end position="343"/>
    </location>
</feature>
<gene>
    <name evidence="9" type="ORF">JK359_10285</name>
</gene>
<dbReference type="GO" id="GO:0005886">
    <property type="term" value="C:plasma membrane"/>
    <property type="evidence" value="ECO:0007669"/>
    <property type="project" value="UniProtKB-SubCell"/>
</dbReference>
<comment type="caution">
    <text evidence="9">The sequence shown here is derived from an EMBL/GenBank/DDBJ whole genome shotgun (WGS) entry which is preliminary data.</text>
</comment>
<keyword evidence="5 7" id="KW-1133">Transmembrane helix</keyword>
<dbReference type="InterPro" id="IPR036259">
    <property type="entry name" value="MFS_trans_sf"/>
</dbReference>
<dbReference type="CDD" id="cd06173">
    <property type="entry name" value="MFS_MefA_like"/>
    <property type="match status" value="1"/>
</dbReference>
<dbReference type="InterPro" id="IPR010290">
    <property type="entry name" value="TM_effector"/>
</dbReference>
<evidence type="ECO:0000256" key="3">
    <source>
        <dbReference type="ARBA" id="ARBA00022475"/>
    </source>
</evidence>
<evidence type="ECO:0000313" key="9">
    <source>
        <dbReference type="EMBL" id="MBL1082366.1"/>
    </source>
</evidence>
<feature type="domain" description="Major facilitator superfamily (MFS) profile" evidence="8">
    <location>
        <begin position="232"/>
        <end position="420"/>
    </location>
</feature>